<gene>
    <name evidence="2" type="ORF">M413DRAFT_14958</name>
</gene>
<evidence type="ECO:0000313" key="2">
    <source>
        <dbReference type="EMBL" id="KIM34657.1"/>
    </source>
</evidence>
<dbReference type="HOGENOM" id="CLU_787681_0_0_1"/>
<feature type="compositionally biased region" description="Basic and acidic residues" evidence="1">
    <location>
        <begin position="152"/>
        <end position="172"/>
    </location>
</feature>
<evidence type="ECO:0000313" key="3">
    <source>
        <dbReference type="Proteomes" id="UP000053424"/>
    </source>
</evidence>
<keyword evidence="3" id="KW-1185">Reference proteome</keyword>
<reference evidence="3" key="2">
    <citation type="submission" date="2015-01" db="EMBL/GenBank/DDBJ databases">
        <title>Evolutionary Origins and Diversification of the Mycorrhizal Mutualists.</title>
        <authorList>
            <consortium name="DOE Joint Genome Institute"/>
            <consortium name="Mycorrhizal Genomics Consortium"/>
            <person name="Kohler A."/>
            <person name="Kuo A."/>
            <person name="Nagy L.G."/>
            <person name="Floudas D."/>
            <person name="Copeland A."/>
            <person name="Barry K.W."/>
            <person name="Cichocki N."/>
            <person name="Veneault-Fourrey C."/>
            <person name="LaButti K."/>
            <person name="Lindquist E.A."/>
            <person name="Lipzen A."/>
            <person name="Lundell T."/>
            <person name="Morin E."/>
            <person name="Murat C."/>
            <person name="Riley R."/>
            <person name="Ohm R."/>
            <person name="Sun H."/>
            <person name="Tunlid A."/>
            <person name="Henrissat B."/>
            <person name="Grigoriev I.V."/>
            <person name="Hibbett D.S."/>
            <person name="Martin F."/>
        </authorList>
    </citation>
    <scope>NUCLEOTIDE SEQUENCE [LARGE SCALE GENOMIC DNA]</scope>
    <source>
        <strain evidence="3">h7</strain>
    </source>
</reference>
<feature type="compositionally biased region" description="Basic and acidic residues" evidence="1">
    <location>
        <begin position="324"/>
        <end position="336"/>
    </location>
</feature>
<feature type="region of interest" description="Disordered" evidence="1">
    <location>
        <begin position="79"/>
        <end position="250"/>
    </location>
</feature>
<organism evidence="2 3">
    <name type="scientific">Hebeloma cylindrosporum</name>
    <dbReference type="NCBI Taxonomy" id="76867"/>
    <lineage>
        <taxon>Eukaryota</taxon>
        <taxon>Fungi</taxon>
        <taxon>Dikarya</taxon>
        <taxon>Basidiomycota</taxon>
        <taxon>Agaricomycotina</taxon>
        <taxon>Agaricomycetes</taxon>
        <taxon>Agaricomycetidae</taxon>
        <taxon>Agaricales</taxon>
        <taxon>Agaricineae</taxon>
        <taxon>Hymenogastraceae</taxon>
        <taxon>Hebeloma</taxon>
    </lineage>
</organism>
<feature type="region of interest" description="Disordered" evidence="1">
    <location>
        <begin position="279"/>
        <end position="352"/>
    </location>
</feature>
<protein>
    <submittedName>
        <fullName evidence="2">Uncharacterized protein</fullName>
    </submittedName>
</protein>
<sequence>MQREPYNNATSLRTAIDKKTKTAIVTTMAKKLFPEEFRRPLFCLKFLMSFQKAKGAGKLGPEFLAAQQRALQEFMAAAPTGQPQRPPQQPVAGPSRMQPPPAPRMRDVTPAPTAPPPTTVVKVNPMPHVAPKATPKPTAPNPIRQTRIPTAEMERMSMADKPPARLERRLASLEEEMDVEEEPRSSRTGSKRKRTPEDDEDYMREDEEEGEYEEERQTKTKTKKKGREADVSKQRKARPTGKMYNPRCEECKQKGVPCEKNATGNACCLCFIRKIKCRRGNDDEGKPRKRRNAPVPDSDDDKRTKPKESRRAKAQYTSSDGEDAVPKDAVPKDAVPKDAAGSAIKHRRGKGD</sequence>
<evidence type="ECO:0000256" key="1">
    <source>
        <dbReference type="SAM" id="MobiDB-lite"/>
    </source>
</evidence>
<name>A0A0C2Y0N6_HEBCY</name>
<reference evidence="2 3" key="1">
    <citation type="submission" date="2014-04" db="EMBL/GenBank/DDBJ databases">
        <authorList>
            <consortium name="DOE Joint Genome Institute"/>
            <person name="Kuo A."/>
            <person name="Gay G."/>
            <person name="Dore J."/>
            <person name="Kohler A."/>
            <person name="Nagy L.G."/>
            <person name="Floudas D."/>
            <person name="Copeland A."/>
            <person name="Barry K.W."/>
            <person name="Cichocki N."/>
            <person name="Veneault-Fourrey C."/>
            <person name="LaButti K."/>
            <person name="Lindquist E.A."/>
            <person name="Lipzen A."/>
            <person name="Lundell T."/>
            <person name="Morin E."/>
            <person name="Murat C."/>
            <person name="Sun H."/>
            <person name="Tunlid A."/>
            <person name="Henrissat B."/>
            <person name="Grigoriev I.V."/>
            <person name="Hibbett D.S."/>
            <person name="Martin F."/>
            <person name="Nordberg H.P."/>
            <person name="Cantor M.N."/>
            <person name="Hua S.X."/>
        </authorList>
    </citation>
    <scope>NUCLEOTIDE SEQUENCE [LARGE SCALE GENOMIC DNA]</scope>
    <source>
        <strain evidence="3">h7</strain>
    </source>
</reference>
<feature type="compositionally biased region" description="Basic and acidic residues" evidence="1">
    <location>
        <begin position="300"/>
        <end position="311"/>
    </location>
</feature>
<dbReference type="Proteomes" id="UP000053424">
    <property type="component" value="Unassembled WGS sequence"/>
</dbReference>
<feature type="compositionally biased region" description="Low complexity" evidence="1">
    <location>
        <begin position="119"/>
        <end position="136"/>
    </location>
</feature>
<dbReference type="EMBL" id="KN831887">
    <property type="protein sequence ID" value="KIM34657.1"/>
    <property type="molecule type" value="Genomic_DNA"/>
</dbReference>
<proteinExistence type="predicted"/>
<feature type="compositionally biased region" description="Acidic residues" evidence="1">
    <location>
        <begin position="197"/>
        <end position="214"/>
    </location>
</feature>
<accession>A0A0C2Y0N6</accession>
<dbReference type="AlphaFoldDB" id="A0A0C2Y0N6"/>